<dbReference type="OrthoDB" id="9806005at2"/>
<dbReference type="GO" id="GO:0016747">
    <property type="term" value="F:acyltransferase activity, transferring groups other than amino-acyl groups"/>
    <property type="evidence" value="ECO:0007669"/>
    <property type="project" value="InterPro"/>
</dbReference>
<dbReference type="RefSeq" id="WP_002655852.1">
    <property type="nucleotide sequence ID" value="NZ_CH672377.1"/>
</dbReference>
<comment type="caution">
    <text evidence="2">The sequence shown here is derived from an EMBL/GenBank/DDBJ whole genome shotgun (WGS) entry which is preliminary data.</text>
</comment>
<proteinExistence type="predicted"/>
<evidence type="ECO:0000259" key="1">
    <source>
        <dbReference type="PROSITE" id="PS51186"/>
    </source>
</evidence>
<sequence length="382" mass="44179">MSITVEPVVSRRLQKQFTQLAWDLYKGDPYWVPPLRQNQRELLNFDPDPFYEKNEIQCFLAFKDGKPVGRVAAIINNGHIERYKERRGFFGFFESINDQEVANALFDAARAWLKEHDILLVRGPTNPSLNHECGLLIDGFDSMPTFMMSYNPPYYADLIEGYGFRKVEDLYAFWGDLAMLESLDPKLKFVVDEAKRRFQPVLRPIDKSRFAEEVRMFLDIYNKSLVATWGFVPLSDAEVDHMAKGLKQLVVPELTTVCEIEGKPVGAVFGLLDYNPRIKKIDGRLFPFGFLRLLWNRKKIHRVRLMSTNILPEFQRWGIGLVLLERLVPDSLKFGIQEAEFSWVLESNHLSRATLERGGARKVKSFRIYDYAPTEPAAAEKS</sequence>
<accession>A3ZSZ7</accession>
<dbReference type="SUPFAM" id="SSF55729">
    <property type="entry name" value="Acyl-CoA N-acyltransferases (Nat)"/>
    <property type="match status" value="1"/>
</dbReference>
<dbReference type="PANTHER" id="PTHR41368">
    <property type="entry name" value="PROTEIN YGHO"/>
    <property type="match status" value="1"/>
</dbReference>
<dbReference type="InterPro" id="IPR039968">
    <property type="entry name" value="BcerS-like"/>
</dbReference>
<dbReference type="PROSITE" id="PS51186">
    <property type="entry name" value="GNAT"/>
    <property type="match status" value="1"/>
</dbReference>
<name>A3ZSZ7_9BACT</name>
<dbReference type="EMBL" id="AANZ01000009">
    <property type="protein sequence ID" value="EAQ80423.1"/>
    <property type="molecule type" value="Genomic_DNA"/>
</dbReference>
<feature type="domain" description="N-acetyltransferase" evidence="1">
    <location>
        <begin position="200"/>
        <end position="382"/>
    </location>
</feature>
<gene>
    <name evidence="2" type="ORF">DSM3645_11277</name>
</gene>
<dbReference type="AlphaFoldDB" id="A3ZSZ7"/>
<dbReference type="Proteomes" id="UP000004358">
    <property type="component" value="Unassembled WGS sequence"/>
</dbReference>
<dbReference type="InterPro" id="IPR000182">
    <property type="entry name" value="GNAT_dom"/>
</dbReference>
<organism evidence="2 3">
    <name type="scientific">Blastopirellula marina DSM 3645</name>
    <dbReference type="NCBI Taxonomy" id="314230"/>
    <lineage>
        <taxon>Bacteria</taxon>
        <taxon>Pseudomonadati</taxon>
        <taxon>Planctomycetota</taxon>
        <taxon>Planctomycetia</taxon>
        <taxon>Pirellulales</taxon>
        <taxon>Pirellulaceae</taxon>
        <taxon>Blastopirellula</taxon>
    </lineage>
</organism>
<protein>
    <recommendedName>
        <fullName evidence="1">N-acetyltransferase domain-containing protein</fullName>
    </recommendedName>
</protein>
<dbReference type="PANTHER" id="PTHR41368:SF1">
    <property type="entry name" value="PROTEIN YGHO"/>
    <property type="match status" value="1"/>
</dbReference>
<evidence type="ECO:0000313" key="2">
    <source>
        <dbReference type="EMBL" id="EAQ80423.1"/>
    </source>
</evidence>
<evidence type="ECO:0000313" key="3">
    <source>
        <dbReference type="Proteomes" id="UP000004358"/>
    </source>
</evidence>
<dbReference type="eggNOG" id="COG0456">
    <property type="taxonomic scope" value="Bacteria"/>
</dbReference>
<dbReference type="STRING" id="314230.DSM3645_11277"/>
<dbReference type="InterPro" id="IPR016181">
    <property type="entry name" value="Acyl_CoA_acyltransferase"/>
</dbReference>
<dbReference type="HOGENOM" id="CLU_053649_0_0_0"/>
<reference evidence="2 3" key="1">
    <citation type="submission" date="2006-02" db="EMBL/GenBank/DDBJ databases">
        <authorList>
            <person name="Amann R."/>
            <person name="Ferriera S."/>
            <person name="Johnson J."/>
            <person name="Kravitz S."/>
            <person name="Halpern A."/>
            <person name="Remington K."/>
            <person name="Beeson K."/>
            <person name="Tran B."/>
            <person name="Rogers Y.-H."/>
            <person name="Friedman R."/>
            <person name="Venter J.C."/>
        </authorList>
    </citation>
    <scope>NUCLEOTIDE SEQUENCE [LARGE SCALE GENOMIC DNA]</scope>
    <source>
        <strain evidence="2 3">DSM 3645</strain>
    </source>
</reference>
<dbReference type="Gene3D" id="3.40.630.30">
    <property type="match status" value="1"/>
</dbReference>